<name>A0A8K9UUM2_ONCMY</name>
<evidence type="ECO:0000313" key="2">
    <source>
        <dbReference type="Proteomes" id="UP000694395"/>
    </source>
</evidence>
<reference evidence="1" key="2">
    <citation type="submission" date="2025-08" db="UniProtKB">
        <authorList>
            <consortium name="Ensembl"/>
        </authorList>
    </citation>
    <scope>IDENTIFICATION</scope>
</reference>
<organism evidence="1 2">
    <name type="scientific">Oncorhynchus mykiss</name>
    <name type="common">Rainbow trout</name>
    <name type="synonym">Salmo gairdneri</name>
    <dbReference type="NCBI Taxonomy" id="8022"/>
    <lineage>
        <taxon>Eukaryota</taxon>
        <taxon>Metazoa</taxon>
        <taxon>Chordata</taxon>
        <taxon>Craniata</taxon>
        <taxon>Vertebrata</taxon>
        <taxon>Euteleostomi</taxon>
        <taxon>Actinopterygii</taxon>
        <taxon>Neopterygii</taxon>
        <taxon>Teleostei</taxon>
        <taxon>Protacanthopterygii</taxon>
        <taxon>Salmoniformes</taxon>
        <taxon>Salmonidae</taxon>
        <taxon>Salmoninae</taxon>
        <taxon>Oncorhynchus</taxon>
    </lineage>
</organism>
<reference evidence="1" key="3">
    <citation type="submission" date="2025-09" db="UniProtKB">
        <authorList>
            <consortium name="Ensembl"/>
        </authorList>
    </citation>
    <scope>IDENTIFICATION</scope>
</reference>
<dbReference type="GeneTree" id="ENSGT00990000211060"/>
<keyword evidence="2" id="KW-1185">Reference proteome</keyword>
<proteinExistence type="predicted"/>
<dbReference type="Ensembl" id="ENSOMYT00000140848.1">
    <property type="protein sequence ID" value="ENSOMYP00000114903.1"/>
    <property type="gene ID" value="ENSOMYG00000076790.1"/>
</dbReference>
<sequence>MHCEAFSHRGRTTGHLHSACRRVPFAPSHRQHTSSFDKPILCILGGVK</sequence>
<reference evidence="1" key="1">
    <citation type="submission" date="2020-07" db="EMBL/GenBank/DDBJ databases">
        <title>A long reads based de novo assembly of the rainbow trout Arlee double haploid line genome.</title>
        <authorList>
            <person name="Gao G."/>
            <person name="Palti Y."/>
        </authorList>
    </citation>
    <scope>NUCLEOTIDE SEQUENCE [LARGE SCALE GENOMIC DNA]</scope>
</reference>
<protein>
    <submittedName>
        <fullName evidence="1">Uncharacterized protein</fullName>
    </submittedName>
</protein>
<dbReference type="Proteomes" id="UP000694395">
    <property type="component" value="Chromosome 16"/>
</dbReference>
<dbReference type="AlphaFoldDB" id="A0A8K9UUM2"/>
<evidence type="ECO:0000313" key="1">
    <source>
        <dbReference type="Ensembl" id="ENSOMYP00000114903.1"/>
    </source>
</evidence>
<accession>A0A8K9UUM2</accession>